<comment type="caution">
    <text evidence="9">The sequence shown here is derived from an EMBL/GenBank/DDBJ whole genome shotgun (WGS) entry which is preliminary data.</text>
</comment>
<keyword evidence="2 7" id="KW-0349">Heme</keyword>
<gene>
    <name evidence="9" type="ORF">GV368_08720</name>
</gene>
<evidence type="ECO:0000313" key="9">
    <source>
        <dbReference type="EMBL" id="NMH17177.1"/>
    </source>
</evidence>
<sequence>MRGHRRAERVSAWRGVAFAAMIFLLAGGGDFVRAAEDAPKAQPVGDPALEARALKLGHELRCLVCQNQSIAESNAELAHDLMNQVREQLAAGKSEEEVRAYLVARYGDFVLYQPPLKASTVALWVGPFVLAFTGVFALWRALRRRAREEVPTLSAEEAARAEALLRDTDERGQS</sequence>
<name>A0ABX1QMR9_9PROT</name>
<comment type="function">
    <text evidence="7">Possible subunit of a heme lyase.</text>
</comment>
<evidence type="ECO:0000313" key="10">
    <source>
        <dbReference type="Proteomes" id="UP000669605"/>
    </source>
</evidence>
<evidence type="ECO:0000256" key="3">
    <source>
        <dbReference type="ARBA" id="ARBA00022723"/>
    </source>
</evidence>
<dbReference type="PANTHER" id="PTHR47870:SF1">
    <property type="entry name" value="CYTOCHROME C-TYPE BIOGENESIS PROTEIN CCMH"/>
    <property type="match status" value="1"/>
</dbReference>
<accession>A0ABX1QMR9</accession>
<dbReference type="Proteomes" id="UP000669605">
    <property type="component" value="Unassembled WGS sequence"/>
</dbReference>
<keyword evidence="5" id="KW-0201">Cytochrome c-type biogenesis</keyword>
<protein>
    <recommendedName>
        <fullName evidence="7">Cytochrome c-type biogenesis protein</fullName>
    </recommendedName>
</protein>
<keyword evidence="3 7" id="KW-0479">Metal-binding</keyword>
<evidence type="ECO:0000256" key="2">
    <source>
        <dbReference type="ARBA" id="ARBA00022617"/>
    </source>
</evidence>
<dbReference type="Pfam" id="PF03918">
    <property type="entry name" value="CcmH"/>
    <property type="match status" value="1"/>
</dbReference>
<keyword evidence="7" id="KW-0812">Transmembrane</keyword>
<evidence type="ECO:0000256" key="6">
    <source>
        <dbReference type="ARBA" id="ARBA00023004"/>
    </source>
</evidence>
<keyword evidence="7" id="KW-1133">Transmembrane helix</keyword>
<feature type="transmembrane region" description="Helical" evidence="7">
    <location>
        <begin position="121"/>
        <end position="139"/>
    </location>
</feature>
<dbReference type="EMBL" id="JAAAUB010000013">
    <property type="protein sequence ID" value="NMH17177.1"/>
    <property type="molecule type" value="Genomic_DNA"/>
</dbReference>
<dbReference type="InterPro" id="IPR051263">
    <property type="entry name" value="C-type_cytochrome_biogenesis"/>
</dbReference>
<keyword evidence="6 7" id="KW-0408">Iron</keyword>
<dbReference type="CDD" id="cd16378">
    <property type="entry name" value="CcmH_N"/>
    <property type="match status" value="1"/>
</dbReference>
<keyword evidence="7" id="KW-0472">Membrane</keyword>
<feature type="domain" description="CcmH/CycL/Ccl2/NrfF N-terminal" evidence="8">
    <location>
        <begin position="38"/>
        <end position="165"/>
    </location>
</feature>
<proteinExistence type="inferred from homology"/>
<comment type="similarity">
    <text evidence="1 7">Belongs to the CcmH/CycL/Ccl2/NrfF family.</text>
</comment>
<evidence type="ECO:0000259" key="8">
    <source>
        <dbReference type="Pfam" id="PF03918"/>
    </source>
</evidence>
<evidence type="ECO:0000256" key="4">
    <source>
        <dbReference type="ARBA" id="ARBA00022729"/>
    </source>
</evidence>
<dbReference type="InterPro" id="IPR005616">
    <property type="entry name" value="CcmH/CycL/Ccl2/NrfF_N"/>
</dbReference>
<dbReference type="InterPro" id="IPR038297">
    <property type="entry name" value="CcmH/CycL/NrfF/Ccl2_sf"/>
</dbReference>
<reference evidence="9 10" key="1">
    <citation type="journal article" date="2020" name="Curr. Microbiol.">
        <title>Tepidiphilus baoligensis sp. nov., a Novel Bacterium of the Family Hydrogenophilaceae Isolated from an Oil Reservoir.</title>
        <authorList>
            <person name="Zhang X."/>
            <person name="Wang G."/>
            <person name="Ma X."/>
            <person name="Yu J."/>
            <person name="You J."/>
            <person name="Xue Y."/>
            <person name="Ma Y."/>
        </authorList>
    </citation>
    <scope>NUCLEOTIDE SEQUENCE [LARGE SCALE GENOMIC DNA]</scope>
    <source>
        <strain evidence="9 10">B18-69</strain>
    </source>
</reference>
<evidence type="ECO:0000256" key="5">
    <source>
        <dbReference type="ARBA" id="ARBA00022748"/>
    </source>
</evidence>
<evidence type="ECO:0000256" key="1">
    <source>
        <dbReference type="ARBA" id="ARBA00010342"/>
    </source>
</evidence>
<organism evidence="9 10">
    <name type="scientific">Tepidiphilus baoligensis</name>
    <dbReference type="NCBI Taxonomy" id="2698687"/>
    <lineage>
        <taxon>Bacteria</taxon>
        <taxon>Pseudomonadati</taxon>
        <taxon>Pseudomonadota</taxon>
        <taxon>Hydrogenophilia</taxon>
        <taxon>Hydrogenophilales</taxon>
        <taxon>Hydrogenophilaceae</taxon>
        <taxon>Tepidiphilus</taxon>
    </lineage>
</organism>
<dbReference type="PANTHER" id="PTHR47870">
    <property type="entry name" value="CYTOCHROME C-TYPE BIOGENESIS PROTEIN CCMH"/>
    <property type="match status" value="1"/>
</dbReference>
<dbReference type="RefSeq" id="WP_169116252.1">
    <property type="nucleotide sequence ID" value="NZ_JAAAUB010000013.1"/>
</dbReference>
<keyword evidence="4 7" id="KW-0732">Signal</keyword>
<keyword evidence="10" id="KW-1185">Reference proteome</keyword>
<evidence type="ECO:0000256" key="7">
    <source>
        <dbReference type="RuleBase" id="RU364112"/>
    </source>
</evidence>
<dbReference type="Gene3D" id="1.10.8.640">
    <property type="entry name" value="Cytochrome C biogenesis protein"/>
    <property type="match status" value="1"/>
</dbReference>